<protein>
    <submittedName>
        <fullName evidence="2">Uncharacterized protein</fullName>
    </submittedName>
</protein>
<dbReference type="AlphaFoldDB" id="A0A7S0H0W1"/>
<feature type="transmembrane region" description="Helical" evidence="1">
    <location>
        <begin position="159"/>
        <end position="181"/>
    </location>
</feature>
<organism evidence="2">
    <name type="scientific">Amorphochlora amoebiformis</name>
    <dbReference type="NCBI Taxonomy" id="1561963"/>
    <lineage>
        <taxon>Eukaryota</taxon>
        <taxon>Sar</taxon>
        <taxon>Rhizaria</taxon>
        <taxon>Cercozoa</taxon>
        <taxon>Chlorarachniophyceae</taxon>
        <taxon>Amorphochlora</taxon>
    </lineage>
</organism>
<evidence type="ECO:0000313" key="2">
    <source>
        <dbReference type="EMBL" id="CAD8453561.1"/>
    </source>
</evidence>
<name>A0A7S0H0W1_9EUKA</name>
<reference evidence="2" key="1">
    <citation type="submission" date="2021-01" db="EMBL/GenBank/DDBJ databases">
        <authorList>
            <person name="Corre E."/>
            <person name="Pelletier E."/>
            <person name="Niang G."/>
            <person name="Scheremetjew M."/>
            <person name="Finn R."/>
            <person name="Kale V."/>
            <person name="Holt S."/>
            <person name="Cochrane G."/>
            <person name="Meng A."/>
            <person name="Brown T."/>
            <person name="Cohen L."/>
        </authorList>
    </citation>
    <scope>NUCLEOTIDE SEQUENCE</scope>
    <source>
        <strain evidence="2">CCMP2058</strain>
    </source>
</reference>
<evidence type="ECO:0000256" key="1">
    <source>
        <dbReference type="SAM" id="Phobius"/>
    </source>
</evidence>
<keyword evidence="1" id="KW-1133">Transmembrane helix</keyword>
<keyword evidence="1" id="KW-0472">Membrane</keyword>
<accession>A0A7S0H0W1</accession>
<sequence length="214" mass="23254">MSSGLVFPVSYDPSLETLTAQLPPGLTTNNATVSAQILSAGVPTGPWMFLTLDPSRTTAEQDESICGSCSRFNPTFCQIDCNNDERGTANYDDCGICTEGNTGKIQNQDKDCKGICFGPFQLSYNDECICPSSNADCANYNRLDGSTNDSESFEDITGFYIALAIITSVIAGGALFWYAWVRISRQDTRQLSGLPPCLERLLGLSEHRYAQLHG</sequence>
<proteinExistence type="predicted"/>
<keyword evidence="1" id="KW-0812">Transmembrane</keyword>
<dbReference type="EMBL" id="HBEM01018326">
    <property type="protein sequence ID" value="CAD8453561.1"/>
    <property type="molecule type" value="Transcribed_RNA"/>
</dbReference>
<gene>
    <name evidence="2" type="ORF">LAMO00422_LOCUS12501</name>
</gene>